<dbReference type="Pfam" id="PF01037">
    <property type="entry name" value="AsnC_trans_reg"/>
    <property type="match status" value="1"/>
</dbReference>
<gene>
    <name evidence="5" type="ORF">ACFQ3F_04860</name>
</gene>
<evidence type="ECO:0000313" key="6">
    <source>
        <dbReference type="Proteomes" id="UP001597229"/>
    </source>
</evidence>
<dbReference type="InterPro" id="IPR036388">
    <property type="entry name" value="WH-like_DNA-bd_sf"/>
</dbReference>
<dbReference type="InterPro" id="IPR036390">
    <property type="entry name" value="WH_DNA-bd_sf"/>
</dbReference>
<evidence type="ECO:0000313" key="5">
    <source>
        <dbReference type="EMBL" id="MFD1247109.1"/>
    </source>
</evidence>
<dbReference type="CDD" id="cd00090">
    <property type="entry name" value="HTH_ARSR"/>
    <property type="match status" value="1"/>
</dbReference>
<dbReference type="PANTHER" id="PTHR30154">
    <property type="entry name" value="LEUCINE-RESPONSIVE REGULATORY PROTEIN"/>
    <property type="match status" value="1"/>
</dbReference>
<dbReference type="PRINTS" id="PR00033">
    <property type="entry name" value="HTHASNC"/>
</dbReference>
<evidence type="ECO:0000256" key="1">
    <source>
        <dbReference type="ARBA" id="ARBA00023015"/>
    </source>
</evidence>
<dbReference type="EMBL" id="JBHTLX010000006">
    <property type="protein sequence ID" value="MFD1247109.1"/>
    <property type="molecule type" value="Genomic_DNA"/>
</dbReference>
<name>A0ABW3VXX1_9ACTN</name>
<accession>A0ABW3VXX1</accession>
<dbReference type="Gene3D" id="1.10.10.10">
    <property type="entry name" value="Winged helix-like DNA-binding domain superfamily/Winged helix DNA-binding domain"/>
    <property type="match status" value="1"/>
</dbReference>
<sequence>MVTLDDIDKHILLELQLDGRLTNQELADRVGLSPSPCLRRVRALEQAGVITGYRAVVSPEAVGLSITALVRLTLSSHAQDTVAAVERELREVPEIVEAYLLAGDADYLVKVVVASFAAYEVFVRDRLRTIPSLASIETTFAFGTTKPVSPLPVA</sequence>
<comment type="caution">
    <text evidence="5">The sequence shown here is derived from an EMBL/GenBank/DDBJ whole genome shotgun (WGS) entry which is preliminary data.</text>
</comment>
<keyword evidence="3" id="KW-0804">Transcription</keyword>
<dbReference type="InterPro" id="IPR019888">
    <property type="entry name" value="Tscrpt_reg_AsnC-like"/>
</dbReference>
<dbReference type="PANTHER" id="PTHR30154:SF34">
    <property type="entry name" value="TRANSCRIPTIONAL REGULATOR AZLB"/>
    <property type="match status" value="1"/>
</dbReference>
<organism evidence="5 6">
    <name type="scientific">Nocardioides ginsengisoli</name>
    <dbReference type="NCBI Taxonomy" id="363868"/>
    <lineage>
        <taxon>Bacteria</taxon>
        <taxon>Bacillati</taxon>
        <taxon>Actinomycetota</taxon>
        <taxon>Actinomycetes</taxon>
        <taxon>Propionibacteriales</taxon>
        <taxon>Nocardioidaceae</taxon>
        <taxon>Nocardioides</taxon>
    </lineage>
</organism>
<feature type="domain" description="HTH asnC-type" evidence="4">
    <location>
        <begin position="4"/>
        <end position="65"/>
    </location>
</feature>
<evidence type="ECO:0000259" key="4">
    <source>
        <dbReference type="PROSITE" id="PS50956"/>
    </source>
</evidence>
<protein>
    <submittedName>
        <fullName evidence="5">Lrp/AsnC family transcriptional regulator</fullName>
    </submittedName>
</protein>
<dbReference type="RefSeq" id="WP_367920412.1">
    <property type="nucleotide sequence ID" value="NZ_BAABAC010000031.1"/>
</dbReference>
<dbReference type="Gene3D" id="3.30.70.920">
    <property type="match status" value="1"/>
</dbReference>
<evidence type="ECO:0000256" key="3">
    <source>
        <dbReference type="ARBA" id="ARBA00023163"/>
    </source>
</evidence>
<dbReference type="InterPro" id="IPR019887">
    <property type="entry name" value="Tscrpt_reg_AsnC/Lrp_C"/>
</dbReference>
<dbReference type="SUPFAM" id="SSF54909">
    <property type="entry name" value="Dimeric alpha+beta barrel"/>
    <property type="match status" value="1"/>
</dbReference>
<keyword evidence="6" id="KW-1185">Reference proteome</keyword>
<dbReference type="SMART" id="SM00344">
    <property type="entry name" value="HTH_ASNC"/>
    <property type="match status" value="1"/>
</dbReference>
<dbReference type="InterPro" id="IPR019885">
    <property type="entry name" value="Tscrpt_reg_HTH_AsnC-type_CS"/>
</dbReference>
<dbReference type="Pfam" id="PF13412">
    <property type="entry name" value="HTH_24"/>
    <property type="match status" value="1"/>
</dbReference>
<dbReference type="InterPro" id="IPR000485">
    <property type="entry name" value="AsnC-type_HTH_dom"/>
</dbReference>
<dbReference type="PROSITE" id="PS00519">
    <property type="entry name" value="HTH_ASNC_1"/>
    <property type="match status" value="1"/>
</dbReference>
<reference evidence="6" key="1">
    <citation type="journal article" date="2019" name="Int. J. Syst. Evol. Microbiol.">
        <title>The Global Catalogue of Microorganisms (GCM) 10K type strain sequencing project: providing services to taxonomists for standard genome sequencing and annotation.</title>
        <authorList>
            <consortium name="The Broad Institute Genomics Platform"/>
            <consortium name="The Broad Institute Genome Sequencing Center for Infectious Disease"/>
            <person name="Wu L."/>
            <person name="Ma J."/>
        </authorList>
    </citation>
    <scope>NUCLEOTIDE SEQUENCE [LARGE SCALE GENOMIC DNA]</scope>
    <source>
        <strain evidence="6">CCUG 52478</strain>
    </source>
</reference>
<dbReference type="SUPFAM" id="SSF46785">
    <property type="entry name" value="Winged helix' DNA-binding domain"/>
    <property type="match status" value="1"/>
</dbReference>
<proteinExistence type="predicted"/>
<evidence type="ECO:0000256" key="2">
    <source>
        <dbReference type="ARBA" id="ARBA00023125"/>
    </source>
</evidence>
<dbReference type="InterPro" id="IPR011008">
    <property type="entry name" value="Dimeric_a/b-barrel"/>
</dbReference>
<keyword evidence="2" id="KW-0238">DNA-binding</keyword>
<dbReference type="Proteomes" id="UP001597229">
    <property type="component" value="Unassembled WGS sequence"/>
</dbReference>
<dbReference type="InterPro" id="IPR011991">
    <property type="entry name" value="ArsR-like_HTH"/>
</dbReference>
<keyword evidence="1" id="KW-0805">Transcription regulation</keyword>
<dbReference type="PROSITE" id="PS50956">
    <property type="entry name" value="HTH_ASNC_2"/>
    <property type="match status" value="1"/>
</dbReference>